<evidence type="ECO:0000259" key="2">
    <source>
        <dbReference type="PROSITE" id="PS50198"/>
    </source>
</evidence>
<dbReference type="InterPro" id="IPR000297">
    <property type="entry name" value="PPIase_PpiC"/>
</dbReference>
<feature type="domain" description="PpiC" evidence="2">
    <location>
        <begin position="235"/>
        <end position="339"/>
    </location>
</feature>
<gene>
    <name evidence="3" type="ORF">FMM05_12825</name>
</gene>
<dbReference type="Proteomes" id="UP000320643">
    <property type="component" value="Unassembled WGS sequence"/>
</dbReference>
<proteinExistence type="predicted"/>
<dbReference type="EMBL" id="VJVZ01000008">
    <property type="protein sequence ID" value="TRW23539.1"/>
    <property type="molecule type" value="Genomic_DNA"/>
</dbReference>
<dbReference type="PANTHER" id="PTHR47245">
    <property type="entry name" value="PEPTIDYLPROLYL ISOMERASE"/>
    <property type="match status" value="1"/>
</dbReference>
<dbReference type="Pfam" id="PF00639">
    <property type="entry name" value="Rotamase"/>
    <property type="match status" value="1"/>
</dbReference>
<keyword evidence="1" id="KW-0697">Rotamase</keyword>
<name>A0A552UZ90_9FLAO</name>
<evidence type="ECO:0000313" key="4">
    <source>
        <dbReference type="Proteomes" id="UP000320643"/>
    </source>
</evidence>
<dbReference type="PANTHER" id="PTHR47245:SF2">
    <property type="entry name" value="PEPTIDYL-PROLYL CIS-TRANS ISOMERASE HP_0175-RELATED"/>
    <property type="match status" value="1"/>
</dbReference>
<dbReference type="Pfam" id="PF13145">
    <property type="entry name" value="Rotamase_2"/>
    <property type="match status" value="1"/>
</dbReference>
<dbReference type="PROSITE" id="PS50198">
    <property type="entry name" value="PPIC_PPIASE_2"/>
    <property type="match status" value="2"/>
</dbReference>
<feature type="domain" description="PpiC" evidence="2">
    <location>
        <begin position="128"/>
        <end position="230"/>
    </location>
</feature>
<accession>A0A552UZ90</accession>
<keyword evidence="1 3" id="KW-0413">Isomerase</keyword>
<evidence type="ECO:0000313" key="3">
    <source>
        <dbReference type="EMBL" id="TRW23539.1"/>
    </source>
</evidence>
<dbReference type="GO" id="GO:0003755">
    <property type="term" value="F:peptidyl-prolyl cis-trans isomerase activity"/>
    <property type="evidence" value="ECO:0007669"/>
    <property type="project" value="UniProtKB-KW"/>
</dbReference>
<sequence length="662" mass="75266">MKLNQVLSGLLLTALLISGCKTSKEAAAPQKEVLFTVNDKPYYTDEFKRVYKKNLDLVKDDSQKDLDNYLNLFIGYKLKVNKANKLGLQNNKKYQGELKSYRTQLSKNYLTDSKVTAELIEEAYNRSLKEVKASHILFMADENASPADTLKAYNKAADVVKKAAAGEDFGKLAQQYSEDPSAKENQGDLGYFTVFRMVYPFETAAYNTPKGQVSKPVRTRFGYHVIKVTDVRDNRGDVTVAHIMIMKPQQPDAAASAKAKTKIEDIYKKLKQGEDFAALAKQFSEDKSSSGNGGQLAKFSSGELTSVEFEDQAFGLQKAGDISMPFETQFGWHIVRLVSKEPLKPYADVKPDFENRVKRDERSRLIEQSLTSTLKKKYSVEKDKKVYQEAVLAINDSIYAQGWKAPKKGNYTKTLLTINKDKKLTAQDYLNYVDAQQRTGVTAKPVAKAADVFYDRFVDEQLNVYYNDNLEKEFPEFSMVMEEYRDGLLLFDLMEKEIWEKAKNDTIGLQKFYEANKANYQWKNRVDAEVYSSTNEKDIKTAREQLLKGKDAAAIKTALNTKDKVNVMEKTGVYDQDSDALPKQAVWKTGVSDIIKEGNYYYVVKTNKVLPAGPKTLDEAKGRVVNDYQQYLESTWVDELKKEFTVKVNQDTFAKVKTELKK</sequence>
<comment type="caution">
    <text evidence="3">The sequence shown here is derived from an EMBL/GenBank/DDBJ whole genome shotgun (WGS) entry which is preliminary data.</text>
</comment>
<dbReference type="InterPro" id="IPR046357">
    <property type="entry name" value="PPIase_dom_sf"/>
</dbReference>
<dbReference type="Gene3D" id="3.10.50.40">
    <property type="match status" value="2"/>
</dbReference>
<dbReference type="OrthoDB" id="14196at2"/>
<dbReference type="InterPro" id="IPR050245">
    <property type="entry name" value="PrsA_foldase"/>
</dbReference>
<reference evidence="3 4" key="1">
    <citation type="submission" date="2019-07" db="EMBL/GenBank/DDBJ databases">
        <title>Flavobacterium sp. nov., isolated from glacier ice.</title>
        <authorList>
            <person name="Liu Q."/>
            <person name="Xin Y.-H."/>
        </authorList>
    </citation>
    <scope>NUCLEOTIDE SEQUENCE [LARGE SCALE GENOMIC DNA]</scope>
    <source>
        <strain evidence="3 4">ZT4R6</strain>
    </source>
</reference>
<evidence type="ECO:0000256" key="1">
    <source>
        <dbReference type="PROSITE-ProRule" id="PRU00278"/>
    </source>
</evidence>
<keyword evidence="4" id="KW-1185">Reference proteome</keyword>
<dbReference type="RefSeq" id="WP_143373796.1">
    <property type="nucleotide sequence ID" value="NZ_VJVZ01000008.1"/>
</dbReference>
<dbReference type="AlphaFoldDB" id="A0A552UZ90"/>
<organism evidence="3 4">
    <name type="scientific">Flavobacterium zepuense</name>
    <dbReference type="NCBI Taxonomy" id="2593302"/>
    <lineage>
        <taxon>Bacteria</taxon>
        <taxon>Pseudomonadati</taxon>
        <taxon>Bacteroidota</taxon>
        <taxon>Flavobacteriia</taxon>
        <taxon>Flavobacteriales</taxon>
        <taxon>Flavobacteriaceae</taxon>
        <taxon>Flavobacterium</taxon>
    </lineage>
</organism>
<protein>
    <submittedName>
        <fullName evidence="3">Peptidylprolyl isomerase</fullName>
    </submittedName>
</protein>
<dbReference type="SUPFAM" id="SSF54534">
    <property type="entry name" value="FKBP-like"/>
    <property type="match status" value="2"/>
</dbReference>
<dbReference type="Pfam" id="PF13616">
    <property type="entry name" value="Rotamase_3"/>
    <property type="match status" value="1"/>
</dbReference>
<dbReference type="PROSITE" id="PS51257">
    <property type="entry name" value="PROKAR_LIPOPROTEIN"/>
    <property type="match status" value="1"/>
</dbReference>